<protein>
    <submittedName>
        <fullName evidence="2">Uncharacterized protein</fullName>
    </submittedName>
</protein>
<keyword evidence="1" id="KW-1133">Transmembrane helix</keyword>
<feature type="transmembrane region" description="Helical" evidence="1">
    <location>
        <begin position="12"/>
        <end position="35"/>
    </location>
</feature>
<evidence type="ECO:0000313" key="3">
    <source>
        <dbReference type="Proteomes" id="UP000600139"/>
    </source>
</evidence>
<keyword evidence="1" id="KW-0472">Membrane</keyword>
<keyword evidence="1" id="KW-0812">Transmembrane</keyword>
<keyword evidence="3" id="KW-1185">Reference proteome</keyword>
<sequence length="56" mass="6334">MFKRIVYEDWATIVPIISFIATAGVFFIATIRALCLPRHRCDQLASIPLSKTPDEP</sequence>
<evidence type="ECO:0000313" key="2">
    <source>
        <dbReference type="EMBL" id="MBK1814310.1"/>
    </source>
</evidence>
<comment type="caution">
    <text evidence="2">The sequence shown here is derived from an EMBL/GenBank/DDBJ whole genome shotgun (WGS) entry which is preliminary data.</text>
</comment>
<reference evidence="2" key="1">
    <citation type="submission" date="2021-01" db="EMBL/GenBank/DDBJ databases">
        <title>Modified the classification status of verrucomicrobia.</title>
        <authorList>
            <person name="Feng X."/>
        </authorList>
    </citation>
    <scope>NUCLEOTIDE SEQUENCE</scope>
    <source>
        <strain evidence="2">JCM 18052</strain>
    </source>
</reference>
<dbReference type="RefSeq" id="WP_200349276.1">
    <property type="nucleotide sequence ID" value="NZ_BAABHZ010000005.1"/>
</dbReference>
<accession>A0A934V9M2</accession>
<organism evidence="2 3">
    <name type="scientific">Luteolibacter yonseiensis</name>
    <dbReference type="NCBI Taxonomy" id="1144680"/>
    <lineage>
        <taxon>Bacteria</taxon>
        <taxon>Pseudomonadati</taxon>
        <taxon>Verrucomicrobiota</taxon>
        <taxon>Verrucomicrobiia</taxon>
        <taxon>Verrucomicrobiales</taxon>
        <taxon>Verrucomicrobiaceae</taxon>
        <taxon>Luteolibacter</taxon>
    </lineage>
</organism>
<proteinExistence type="predicted"/>
<dbReference type="EMBL" id="JAENIK010000002">
    <property type="protein sequence ID" value="MBK1814310.1"/>
    <property type="molecule type" value="Genomic_DNA"/>
</dbReference>
<dbReference type="Proteomes" id="UP000600139">
    <property type="component" value="Unassembled WGS sequence"/>
</dbReference>
<evidence type="ECO:0000256" key="1">
    <source>
        <dbReference type="SAM" id="Phobius"/>
    </source>
</evidence>
<name>A0A934V9M2_9BACT</name>
<gene>
    <name evidence="2" type="ORF">JIN84_01640</name>
</gene>
<dbReference type="AlphaFoldDB" id="A0A934V9M2"/>